<feature type="coiled-coil region" evidence="4">
    <location>
        <begin position="1324"/>
        <end position="1368"/>
    </location>
</feature>
<keyword evidence="1" id="KW-0677">Repeat</keyword>
<dbReference type="SMART" id="SM00028">
    <property type="entry name" value="TPR"/>
    <property type="match status" value="10"/>
</dbReference>
<dbReference type="Proteomes" id="UP000245119">
    <property type="component" value="Linkage Group LG3"/>
</dbReference>
<organism evidence="7 8">
    <name type="scientific">Pomacea canaliculata</name>
    <name type="common">Golden apple snail</name>
    <dbReference type="NCBI Taxonomy" id="400727"/>
    <lineage>
        <taxon>Eukaryota</taxon>
        <taxon>Metazoa</taxon>
        <taxon>Spiralia</taxon>
        <taxon>Lophotrochozoa</taxon>
        <taxon>Mollusca</taxon>
        <taxon>Gastropoda</taxon>
        <taxon>Caenogastropoda</taxon>
        <taxon>Architaenioglossa</taxon>
        <taxon>Ampullarioidea</taxon>
        <taxon>Ampullariidae</taxon>
        <taxon>Pomacea</taxon>
    </lineage>
</organism>
<feature type="repeat" description="TPR" evidence="3">
    <location>
        <begin position="796"/>
        <end position="829"/>
    </location>
</feature>
<dbReference type="EMBL" id="PZQS01000003">
    <property type="protein sequence ID" value="PVD33389.1"/>
    <property type="molecule type" value="Genomic_DNA"/>
</dbReference>
<feature type="domain" description="Glycosyl hydrolase-like 10" evidence="6">
    <location>
        <begin position="75"/>
        <end position="386"/>
    </location>
</feature>
<dbReference type="FunFam" id="1.25.40.10:FF:000077">
    <property type="entry name" value="CTR9 homolog, Paf1/RNA polymerase II complex component"/>
    <property type="match status" value="1"/>
</dbReference>
<dbReference type="InterPro" id="IPR017853">
    <property type="entry name" value="GH"/>
</dbReference>
<keyword evidence="8" id="KW-1185">Reference proteome</keyword>
<feature type="region of interest" description="Disordered" evidence="5">
    <location>
        <begin position="1382"/>
        <end position="1527"/>
    </location>
</feature>
<evidence type="ECO:0000256" key="5">
    <source>
        <dbReference type="SAM" id="MobiDB-lite"/>
    </source>
</evidence>
<dbReference type="STRING" id="400727.A0A2T7PIZ1"/>
<dbReference type="Pfam" id="PF02638">
    <property type="entry name" value="GHL10"/>
    <property type="match status" value="1"/>
</dbReference>
<feature type="repeat" description="TPR" evidence="3">
    <location>
        <begin position="688"/>
        <end position="721"/>
    </location>
</feature>
<sequence>MLDAAVLTLISSKDQVTLAKKRSLKVQLLFLRSISSSKMAFLVLAATLVVGTSFCHADSVGSVFQTPAPTWPAREFRGAWVATVSNIDWPTSSHSTPSAQQAELRALFDTLHKLNFNAIIFQVRTEGDAFYESRFDPWSRFLTGQQGKEPSPKWDPLSVAIQEAHARGMELHAWFNPYRARSGSSSKTGLASNHIANQLPQYTYAYGNNLWVDPGASEVKSRTYSTIMDVVNRYDVDGIHFDDYFYPYPVSGEEFPDSHTYSAYKASGGNLSRDDWRHQNVDWLVKKLSMDIKDSRPWVKFGISPFGIWMSGQPSGVVGLSSNTALFADSRKWLMEGWVDYLTPQIYWEISAAHQSFTALSDWWLNQNPKARHLYPGCATYKIVNSNWSITELQHQVEQTRARRSRHDLGNIFFSAKYYKDNTHGIADLFKSTVYASPALPPYMEWLHTNTFGPYVPEGVAVKSGTITWNATSSDGVRARAVYRFDDSTQHWVLKHVLPPHTSSLTVEPGQYALTAVNRVGRESNAQTVIVTTPLVIELDLDQLPEGEEVLSILRQEVAPLHIWVTLALEYYKQGFIDDFLKILEASRTDASQDYPNSERDQMRSLDTLAAHYVQQAHREKNKDKKRELFTKATLLYTTADKIIMYDQSSNNIPSLLGKACIAFNKKDWRGALAYYKKALRTNPKCPASVRLGMGHCFVKLNRLPKARMAFERALQLDAQCVGALVGLAVLELNTKTQDSIKSGVQLLSRAYAIDPTNPMVLNHLANHFFYKKDYQKVQHLALHALHNTENEAMRAESCYQLARAFHVQEDYDQAFQYYYQATQFAPTSFVLPFFGLGQMYIYRGDNDNAAQCFERVLKAQPNNYETKKILGSLYANTFDLEKREIAKQHLKKVTEQFPDDVEAWIELAQILEQSDVQGALSAYGTATRILKEKVEADVPPEILNNVAALHFRLGNFQEARKYYEASLERSKTDAQHDETYYSAISVTTTYNLARLYEALHEYDKAAKFYRNILRDHPNYVDCYLRLGCMARDRGQIYEASDWFKEALQINQDHPDAWSLIGSLHLAKQEWGPGQKKFERILQRPQTKDDAYSLIALGNVWLQTLHQPMRDKDKEKRHQDRALAMYKQVLRNDPKNIWAANGIGCVLAHKGCINEGRDVFAQVREATADFCDVWLNIAHIYVEQRQFVAAVQMYENALKKFFKNHNVEVMVYLARAYFKCGKLQDCKTTLLKARHVAPHDTVLLYNIALVQQKLATSVLKDEKSNLKTVLTAVRDLELAHRYFSYLSQNGDRMKFDLNQAAAEARQCSDLLSQAQYHVARARRIDEEEKEIRKRQEEEREAIRQKHLEEQLEKQRAKEEMDKKLLEQRAVFIEKAKTINLETLPEDKPRKSGKKKRAEDGEILSEGSEDEAPRKKRKKKHGSGSEGEDEDGERKSKKKRKRSRKNRGESDEEGEGRERPRKKGRKQKEGKESKKKKQVEDEDGLTAKQRRKVVSKAIISSSEGSESEDEKLKIDDESGSENEDVDLHQDLAKDQDLSLMVDRNLEMREEKLAGLPGQVVVLPDRVQDHQDLVQHPQDQGHPGQGVDHPSWRVGLVLTASDESVSSVSSAII</sequence>
<evidence type="ECO:0000259" key="6">
    <source>
        <dbReference type="Pfam" id="PF02638"/>
    </source>
</evidence>
<dbReference type="InterPro" id="IPR003790">
    <property type="entry name" value="GHL10"/>
</dbReference>
<feature type="repeat" description="TPR" evidence="3">
    <location>
        <begin position="987"/>
        <end position="1020"/>
    </location>
</feature>
<dbReference type="SUPFAM" id="SSF51445">
    <property type="entry name" value="(Trans)glycosidases"/>
    <property type="match status" value="1"/>
</dbReference>
<feature type="repeat" description="TPR" evidence="3">
    <location>
        <begin position="831"/>
        <end position="864"/>
    </location>
</feature>
<dbReference type="InterPro" id="IPR019734">
    <property type="entry name" value="TPR_rpt"/>
</dbReference>
<dbReference type="GO" id="GO:0006368">
    <property type="term" value="P:transcription elongation by RNA polymerase II"/>
    <property type="evidence" value="ECO:0007669"/>
    <property type="project" value="TreeGrafter"/>
</dbReference>
<feature type="repeat" description="TPR" evidence="3">
    <location>
        <begin position="1021"/>
        <end position="1054"/>
    </location>
</feature>
<gene>
    <name evidence="7" type="ORF">C0Q70_04645</name>
</gene>
<dbReference type="GO" id="GO:0000993">
    <property type="term" value="F:RNA polymerase II complex binding"/>
    <property type="evidence" value="ECO:0007669"/>
    <property type="project" value="TreeGrafter"/>
</dbReference>
<dbReference type="Gene3D" id="3.20.20.80">
    <property type="entry name" value="Glycosidases"/>
    <property type="match status" value="1"/>
</dbReference>
<dbReference type="GO" id="GO:0016593">
    <property type="term" value="C:Cdc73/Paf1 complex"/>
    <property type="evidence" value="ECO:0007669"/>
    <property type="project" value="TreeGrafter"/>
</dbReference>
<dbReference type="PANTHER" id="PTHR14027:SF2">
    <property type="entry name" value="RNA POLYMERASE-ASSOCIATED PROTEIN CTR9 HOMOLOG"/>
    <property type="match status" value="1"/>
</dbReference>
<dbReference type="OrthoDB" id="343875at2759"/>
<reference evidence="7 8" key="1">
    <citation type="submission" date="2018-04" db="EMBL/GenBank/DDBJ databases">
        <title>The genome of golden apple snail Pomacea canaliculata provides insight into stress tolerance and invasive adaptation.</title>
        <authorList>
            <person name="Liu C."/>
            <person name="Liu B."/>
            <person name="Ren Y."/>
            <person name="Zhang Y."/>
            <person name="Wang H."/>
            <person name="Li S."/>
            <person name="Jiang F."/>
            <person name="Yin L."/>
            <person name="Zhang G."/>
            <person name="Qian W."/>
            <person name="Fan W."/>
        </authorList>
    </citation>
    <scope>NUCLEOTIDE SEQUENCE [LARGE SCALE GENOMIC DNA]</scope>
    <source>
        <strain evidence="7">SZHN2017</strain>
        <tissue evidence="7">Muscle</tissue>
    </source>
</reference>
<evidence type="ECO:0000313" key="8">
    <source>
        <dbReference type="Proteomes" id="UP000245119"/>
    </source>
</evidence>
<dbReference type="FunFam" id="1.25.40.10:FF:000069">
    <property type="entry name" value="CTR9 homolog, Paf1/RNA polymerase II complex component"/>
    <property type="match status" value="1"/>
</dbReference>
<dbReference type="InterPro" id="IPR011990">
    <property type="entry name" value="TPR-like_helical_dom_sf"/>
</dbReference>
<dbReference type="FunFam" id="1.25.40.10:FF:000322">
    <property type="entry name" value="RNA polymerase-associated protein CTR9 homolog"/>
    <property type="match status" value="1"/>
</dbReference>
<feature type="repeat" description="TPR" evidence="3">
    <location>
        <begin position="941"/>
        <end position="974"/>
    </location>
</feature>
<name>A0A2T7PIZ1_POMCA</name>
<keyword evidence="4" id="KW-0175">Coiled coil</keyword>
<proteinExistence type="predicted"/>
<keyword evidence="2 3" id="KW-0802">TPR repeat</keyword>
<protein>
    <recommendedName>
        <fullName evidence="6">Glycosyl hydrolase-like 10 domain-containing protein</fullName>
    </recommendedName>
</protein>
<accession>A0A2T7PIZ1</accession>
<dbReference type="InterPro" id="IPR031101">
    <property type="entry name" value="Ctr9"/>
</dbReference>
<evidence type="ECO:0000256" key="2">
    <source>
        <dbReference type="ARBA" id="ARBA00022803"/>
    </source>
</evidence>
<dbReference type="PANTHER" id="PTHR14027">
    <property type="entry name" value="RNA POLYMERASE-ASSOCIATED PROTEIN CTR9"/>
    <property type="match status" value="1"/>
</dbReference>
<evidence type="ECO:0000256" key="3">
    <source>
        <dbReference type="PROSITE-ProRule" id="PRU00339"/>
    </source>
</evidence>
<feature type="compositionally biased region" description="Basic residues" evidence="5">
    <location>
        <begin position="1434"/>
        <end position="1444"/>
    </location>
</feature>
<comment type="caution">
    <text evidence="7">The sequence shown here is derived from an EMBL/GenBank/DDBJ whole genome shotgun (WGS) entry which is preliminary data.</text>
</comment>
<dbReference type="PROSITE" id="PS50005">
    <property type="entry name" value="TPR"/>
    <property type="match status" value="6"/>
</dbReference>
<dbReference type="Pfam" id="PF13432">
    <property type="entry name" value="TPR_16"/>
    <property type="match status" value="2"/>
</dbReference>
<dbReference type="SUPFAM" id="SSF48452">
    <property type="entry name" value="TPR-like"/>
    <property type="match status" value="1"/>
</dbReference>
<dbReference type="Pfam" id="PF13424">
    <property type="entry name" value="TPR_12"/>
    <property type="match status" value="1"/>
</dbReference>
<evidence type="ECO:0000256" key="4">
    <source>
        <dbReference type="SAM" id="Coils"/>
    </source>
</evidence>
<evidence type="ECO:0000256" key="1">
    <source>
        <dbReference type="ARBA" id="ARBA00022737"/>
    </source>
</evidence>
<dbReference type="Pfam" id="PF13374">
    <property type="entry name" value="TPR_10"/>
    <property type="match status" value="1"/>
</dbReference>
<dbReference type="Pfam" id="PF13181">
    <property type="entry name" value="TPR_8"/>
    <property type="match status" value="2"/>
</dbReference>
<dbReference type="SUPFAM" id="SSF81901">
    <property type="entry name" value="HCP-like"/>
    <property type="match status" value="1"/>
</dbReference>
<evidence type="ECO:0000313" key="7">
    <source>
        <dbReference type="EMBL" id="PVD33389.1"/>
    </source>
</evidence>
<dbReference type="Pfam" id="PF14559">
    <property type="entry name" value="TPR_19"/>
    <property type="match status" value="1"/>
</dbReference>
<dbReference type="CDD" id="cd22249">
    <property type="entry name" value="UDM1_RNF168_RNF169-like"/>
    <property type="match status" value="1"/>
</dbReference>
<dbReference type="GO" id="GO:0006355">
    <property type="term" value="P:regulation of DNA-templated transcription"/>
    <property type="evidence" value="ECO:0007669"/>
    <property type="project" value="InterPro"/>
</dbReference>
<feature type="compositionally biased region" description="Acidic residues" evidence="5">
    <location>
        <begin position="1400"/>
        <end position="1409"/>
    </location>
</feature>
<dbReference type="Gene3D" id="1.25.40.10">
    <property type="entry name" value="Tetratricopeptide repeat domain"/>
    <property type="match status" value="3"/>
</dbReference>